<gene>
    <name evidence="1" type="ORF">METZ01_LOCUS162613</name>
</gene>
<evidence type="ECO:0000313" key="1">
    <source>
        <dbReference type="EMBL" id="SVB09759.1"/>
    </source>
</evidence>
<feature type="non-terminal residue" evidence="1">
    <location>
        <position position="26"/>
    </location>
</feature>
<organism evidence="1">
    <name type="scientific">marine metagenome</name>
    <dbReference type="NCBI Taxonomy" id="408172"/>
    <lineage>
        <taxon>unclassified sequences</taxon>
        <taxon>metagenomes</taxon>
        <taxon>ecological metagenomes</taxon>
    </lineage>
</organism>
<reference evidence="1" key="1">
    <citation type="submission" date="2018-05" db="EMBL/GenBank/DDBJ databases">
        <authorList>
            <person name="Lanie J.A."/>
            <person name="Ng W.-L."/>
            <person name="Kazmierczak K.M."/>
            <person name="Andrzejewski T.M."/>
            <person name="Davidsen T.M."/>
            <person name="Wayne K.J."/>
            <person name="Tettelin H."/>
            <person name="Glass J.I."/>
            <person name="Rusch D."/>
            <person name="Podicherti R."/>
            <person name="Tsui H.-C.T."/>
            <person name="Winkler M.E."/>
        </authorList>
    </citation>
    <scope>NUCLEOTIDE SEQUENCE</scope>
</reference>
<dbReference type="EMBL" id="UINC01028564">
    <property type="protein sequence ID" value="SVB09759.1"/>
    <property type="molecule type" value="Genomic_DNA"/>
</dbReference>
<protein>
    <submittedName>
        <fullName evidence="1">Uncharacterized protein</fullName>
    </submittedName>
</protein>
<dbReference type="AlphaFoldDB" id="A0A382B7U0"/>
<name>A0A382B7U0_9ZZZZ</name>
<sequence length="26" mass="3162">MKIFFILFLYISLINSQIIDYEKLVP</sequence>
<accession>A0A382B7U0</accession>
<proteinExistence type="predicted"/>